<gene>
    <name evidence="1" type="ORF">SKAU_G00257750</name>
</gene>
<dbReference type="AlphaFoldDB" id="A0A9Q1ISH9"/>
<protein>
    <submittedName>
        <fullName evidence="1">Uncharacterized protein</fullName>
    </submittedName>
</protein>
<sequence length="124" mass="13891">MLMQGSLTTLGIRRKPVGELSMTPREDVLKCPPLGQRGELDPWESCPQTGLLCEAMKNRDFIGCQETRAFHLAAVHHFARSEATLVSVVACRSPPEQARDSSTRKSRARDMRTWGVCVCMRGWC</sequence>
<evidence type="ECO:0000313" key="2">
    <source>
        <dbReference type="Proteomes" id="UP001152622"/>
    </source>
</evidence>
<organism evidence="1 2">
    <name type="scientific">Synaphobranchus kaupii</name>
    <name type="common">Kaup's arrowtooth eel</name>
    <dbReference type="NCBI Taxonomy" id="118154"/>
    <lineage>
        <taxon>Eukaryota</taxon>
        <taxon>Metazoa</taxon>
        <taxon>Chordata</taxon>
        <taxon>Craniata</taxon>
        <taxon>Vertebrata</taxon>
        <taxon>Euteleostomi</taxon>
        <taxon>Actinopterygii</taxon>
        <taxon>Neopterygii</taxon>
        <taxon>Teleostei</taxon>
        <taxon>Anguilliformes</taxon>
        <taxon>Synaphobranchidae</taxon>
        <taxon>Synaphobranchus</taxon>
    </lineage>
</organism>
<name>A0A9Q1ISH9_SYNKA</name>
<accession>A0A9Q1ISH9</accession>
<dbReference type="EMBL" id="JAINUF010000009">
    <property type="protein sequence ID" value="KAJ8350645.1"/>
    <property type="molecule type" value="Genomic_DNA"/>
</dbReference>
<proteinExistence type="predicted"/>
<comment type="caution">
    <text evidence="1">The sequence shown here is derived from an EMBL/GenBank/DDBJ whole genome shotgun (WGS) entry which is preliminary data.</text>
</comment>
<reference evidence="1" key="1">
    <citation type="journal article" date="2023" name="Science">
        <title>Genome structures resolve the early diversification of teleost fishes.</title>
        <authorList>
            <person name="Parey E."/>
            <person name="Louis A."/>
            <person name="Montfort J."/>
            <person name="Bouchez O."/>
            <person name="Roques C."/>
            <person name="Iampietro C."/>
            <person name="Lluch J."/>
            <person name="Castinel A."/>
            <person name="Donnadieu C."/>
            <person name="Desvignes T."/>
            <person name="Floi Bucao C."/>
            <person name="Jouanno E."/>
            <person name="Wen M."/>
            <person name="Mejri S."/>
            <person name="Dirks R."/>
            <person name="Jansen H."/>
            <person name="Henkel C."/>
            <person name="Chen W.J."/>
            <person name="Zahm M."/>
            <person name="Cabau C."/>
            <person name="Klopp C."/>
            <person name="Thompson A.W."/>
            <person name="Robinson-Rechavi M."/>
            <person name="Braasch I."/>
            <person name="Lecointre G."/>
            <person name="Bobe J."/>
            <person name="Postlethwait J.H."/>
            <person name="Berthelot C."/>
            <person name="Roest Crollius H."/>
            <person name="Guiguen Y."/>
        </authorList>
    </citation>
    <scope>NUCLEOTIDE SEQUENCE</scope>
    <source>
        <strain evidence="1">WJC10195</strain>
    </source>
</reference>
<evidence type="ECO:0000313" key="1">
    <source>
        <dbReference type="EMBL" id="KAJ8350645.1"/>
    </source>
</evidence>
<keyword evidence="2" id="KW-1185">Reference proteome</keyword>
<dbReference type="Proteomes" id="UP001152622">
    <property type="component" value="Chromosome 9"/>
</dbReference>